<dbReference type="AlphaFoldDB" id="A0A4Y9Y3K8"/>
<name>A0A4Y9Y3K8_9AGAM</name>
<protein>
    <submittedName>
        <fullName evidence="3">Uncharacterized protein</fullName>
    </submittedName>
</protein>
<proteinExistence type="predicted"/>
<evidence type="ECO:0000256" key="1">
    <source>
        <dbReference type="SAM" id="MobiDB-lite"/>
    </source>
</evidence>
<comment type="caution">
    <text evidence="3">The sequence shown here is derived from an EMBL/GenBank/DDBJ whole genome shotgun (WGS) entry which is preliminary data.</text>
</comment>
<feature type="compositionally biased region" description="Polar residues" evidence="1">
    <location>
        <begin position="126"/>
        <end position="136"/>
    </location>
</feature>
<reference evidence="3 4" key="1">
    <citation type="submission" date="2019-02" db="EMBL/GenBank/DDBJ databases">
        <title>Genome sequencing of the rare red list fungi Dentipellis fragilis.</title>
        <authorList>
            <person name="Buettner E."/>
            <person name="Kellner H."/>
        </authorList>
    </citation>
    <scope>NUCLEOTIDE SEQUENCE [LARGE SCALE GENOMIC DNA]</scope>
    <source>
        <strain evidence="3 4">DSM 105465</strain>
    </source>
</reference>
<gene>
    <name evidence="3" type="ORF">EVG20_g9335</name>
</gene>
<sequence>MLFNPVAIVLGVMAATISAAPVQLTNSSVTTYGSTVLNSTQAKDALEFTGARQALIDVTDLTKNSTANATVVASDPSQFANATVVAQNVTNSSTPLNGTGSCHGSKPPPPKLSFFSGFRRLFSNETADAESTTSSDNDAEPCPKLPVPHDDSYSGTIIGFRRRFRSERDA</sequence>
<feature type="region of interest" description="Disordered" evidence="1">
    <location>
        <begin position="126"/>
        <end position="155"/>
    </location>
</feature>
<keyword evidence="2" id="KW-0732">Signal</keyword>
<evidence type="ECO:0000313" key="4">
    <source>
        <dbReference type="Proteomes" id="UP000298327"/>
    </source>
</evidence>
<dbReference type="EMBL" id="SEOQ01000922">
    <property type="protein sequence ID" value="TFY55379.1"/>
    <property type="molecule type" value="Genomic_DNA"/>
</dbReference>
<evidence type="ECO:0000313" key="3">
    <source>
        <dbReference type="EMBL" id="TFY55379.1"/>
    </source>
</evidence>
<feature type="signal peptide" evidence="2">
    <location>
        <begin position="1"/>
        <end position="19"/>
    </location>
</feature>
<feature type="chain" id="PRO_5021312525" evidence="2">
    <location>
        <begin position="20"/>
        <end position="170"/>
    </location>
</feature>
<organism evidence="3 4">
    <name type="scientific">Dentipellis fragilis</name>
    <dbReference type="NCBI Taxonomy" id="205917"/>
    <lineage>
        <taxon>Eukaryota</taxon>
        <taxon>Fungi</taxon>
        <taxon>Dikarya</taxon>
        <taxon>Basidiomycota</taxon>
        <taxon>Agaricomycotina</taxon>
        <taxon>Agaricomycetes</taxon>
        <taxon>Russulales</taxon>
        <taxon>Hericiaceae</taxon>
        <taxon>Dentipellis</taxon>
    </lineage>
</organism>
<keyword evidence="4" id="KW-1185">Reference proteome</keyword>
<evidence type="ECO:0000256" key="2">
    <source>
        <dbReference type="SAM" id="SignalP"/>
    </source>
</evidence>
<dbReference type="Proteomes" id="UP000298327">
    <property type="component" value="Unassembled WGS sequence"/>
</dbReference>
<accession>A0A4Y9Y3K8</accession>